<dbReference type="InterPro" id="IPR023393">
    <property type="entry name" value="START-like_dom_sf"/>
</dbReference>
<evidence type="ECO:0000313" key="3">
    <source>
        <dbReference type="Proteomes" id="UP000655208"/>
    </source>
</evidence>
<dbReference type="SUPFAM" id="SSF55961">
    <property type="entry name" value="Bet v1-like"/>
    <property type="match status" value="1"/>
</dbReference>
<dbReference type="Gene3D" id="3.30.530.20">
    <property type="match status" value="1"/>
</dbReference>
<organism evidence="2 3">
    <name type="scientific">Nakamurella endophytica</name>
    <dbReference type="NCBI Taxonomy" id="1748367"/>
    <lineage>
        <taxon>Bacteria</taxon>
        <taxon>Bacillati</taxon>
        <taxon>Actinomycetota</taxon>
        <taxon>Actinomycetes</taxon>
        <taxon>Nakamurellales</taxon>
        <taxon>Nakamurellaceae</taxon>
        <taxon>Nakamurella</taxon>
    </lineage>
</organism>
<evidence type="ECO:0000256" key="1">
    <source>
        <dbReference type="SAM" id="MobiDB-lite"/>
    </source>
</evidence>
<protein>
    <recommendedName>
        <fullName evidence="4">SRPBCC family protein</fullName>
    </recommendedName>
</protein>
<proteinExistence type="predicted"/>
<sequence>MRLRLTATGRATPDVAWERYARPALWPTWSPQIVSVDYPAARLVAGTSGTVHGWFGLRLSFTVDEVDVAARTWAWTVRAPLGITLRLHHGVSARPAPSRSGGTGAGAPGSRTELESDGFAPVVLAYAPLAQIALQRLVTP</sequence>
<evidence type="ECO:0000313" key="2">
    <source>
        <dbReference type="EMBL" id="GGM12559.1"/>
    </source>
</evidence>
<accession>A0A917T6R0</accession>
<evidence type="ECO:0008006" key="4">
    <source>
        <dbReference type="Google" id="ProtNLM"/>
    </source>
</evidence>
<dbReference type="Proteomes" id="UP000655208">
    <property type="component" value="Unassembled WGS sequence"/>
</dbReference>
<dbReference type="EMBL" id="BMNA01000010">
    <property type="protein sequence ID" value="GGM12559.1"/>
    <property type="molecule type" value="Genomic_DNA"/>
</dbReference>
<dbReference type="RefSeq" id="WP_188943889.1">
    <property type="nucleotide sequence ID" value="NZ_BMNA01000010.1"/>
</dbReference>
<reference evidence="2" key="2">
    <citation type="submission" date="2020-09" db="EMBL/GenBank/DDBJ databases">
        <authorList>
            <person name="Sun Q."/>
            <person name="Zhou Y."/>
        </authorList>
    </citation>
    <scope>NUCLEOTIDE SEQUENCE</scope>
    <source>
        <strain evidence="2">CGMCC 4.7308</strain>
    </source>
</reference>
<feature type="region of interest" description="Disordered" evidence="1">
    <location>
        <begin position="92"/>
        <end position="112"/>
    </location>
</feature>
<comment type="caution">
    <text evidence="2">The sequence shown here is derived from an EMBL/GenBank/DDBJ whole genome shotgun (WGS) entry which is preliminary data.</text>
</comment>
<name>A0A917T6R0_9ACTN</name>
<keyword evidence="3" id="KW-1185">Reference proteome</keyword>
<gene>
    <name evidence="2" type="ORF">GCM10011594_35580</name>
</gene>
<dbReference type="AlphaFoldDB" id="A0A917T6R0"/>
<reference evidence="2" key="1">
    <citation type="journal article" date="2014" name="Int. J. Syst. Evol. Microbiol.">
        <title>Complete genome sequence of Corynebacterium casei LMG S-19264T (=DSM 44701T), isolated from a smear-ripened cheese.</title>
        <authorList>
            <consortium name="US DOE Joint Genome Institute (JGI-PGF)"/>
            <person name="Walter F."/>
            <person name="Albersmeier A."/>
            <person name="Kalinowski J."/>
            <person name="Ruckert C."/>
        </authorList>
    </citation>
    <scope>NUCLEOTIDE SEQUENCE</scope>
    <source>
        <strain evidence="2">CGMCC 4.7308</strain>
    </source>
</reference>